<dbReference type="InterPro" id="IPR032466">
    <property type="entry name" value="Metal_Hydrolase"/>
</dbReference>
<dbReference type="SUPFAM" id="SSF51556">
    <property type="entry name" value="Metallo-dependent hydrolases"/>
    <property type="match status" value="1"/>
</dbReference>
<comment type="similarity">
    <text evidence="1">Belongs to the metallo-dependent hydrolases superfamily. TatD-type hydrolase family.</text>
</comment>
<evidence type="ECO:0000313" key="6">
    <source>
        <dbReference type="Proteomes" id="UP001498771"/>
    </source>
</evidence>
<dbReference type="InterPro" id="IPR018228">
    <property type="entry name" value="DNase_TatD-rel_CS"/>
</dbReference>
<dbReference type="PANTHER" id="PTHR10060">
    <property type="entry name" value="TATD FAMILY DEOXYRIBONUCLEASE"/>
    <property type="match status" value="1"/>
</dbReference>
<dbReference type="CDD" id="cd01310">
    <property type="entry name" value="TatD_DNAse"/>
    <property type="match status" value="1"/>
</dbReference>
<protein>
    <submittedName>
        <fullName evidence="5">Hydrolase</fullName>
    </submittedName>
</protein>
<dbReference type="InterPro" id="IPR001130">
    <property type="entry name" value="TatD-like"/>
</dbReference>
<dbReference type="PROSITE" id="PS01091">
    <property type="entry name" value="TATD_3"/>
    <property type="match status" value="1"/>
</dbReference>
<keyword evidence="2" id="KW-0540">Nuclease</keyword>
<keyword evidence="3" id="KW-0479">Metal-binding</keyword>
<dbReference type="GO" id="GO:0016787">
    <property type="term" value="F:hydrolase activity"/>
    <property type="evidence" value="ECO:0007669"/>
    <property type="project" value="UniProtKB-KW"/>
</dbReference>
<evidence type="ECO:0000256" key="2">
    <source>
        <dbReference type="ARBA" id="ARBA00022722"/>
    </source>
</evidence>
<comment type="caution">
    <text evidence="5">The sequence shown here is derived from an EMBL/GenBank/DDBJ whole genome shotgun (WGS) entry which is preliminary data.</text>
</comment>
<evidence type="ECO:0000256" key="3">
    <source>
        <dbReference type="ARBA" id="ARBA00022723"/>
    </source>
</evidence>
<dbReference type="PANTHER" id="PTHR10060:SF15">
    <property type="entry name" value="DEOXYRIBONUCLEASE TATDN1"/>
    <property type="match status" value="1"/>
</dbReference>
<dbReference type="PIRSF" id="PIRSF005902">
    <property type="entry name" value="DNase_TatD"/>
    <property type="match status" value="1"/>
</dbReference>
<dbReference type="RefSeq" id="XP_064766226.1">
    <property type="nucleotide sequence ID" value="XM_064914314.1"/>
</dbReference>
<accession>A0ABR1F2C2</accession>
<reference evidence="5 6" key="1">
    <citation type="submission" date="2024-03" db="EMBL/GenBank/DDBJ databases">
        <title>Genome-scale model development and genomic sequencing of the oleaginous clade Lipomyces.</title>
        <authorList>
            <consortium name="Lawrence Berkeley National Laboratory"/>
            <person name="Czajka J.J."/>
            <person name="Han Y."/>
            <person name="Kim J."/>
            <person name="Mondo S.J."/>
            <person name="Hofstad B.A."/>
            <person name="Robles A."/>
            <person name="Haridas S."/>
            <person name="Riley R."/>
            <person name="LaButti K."/>
            <person name="Pangilinan J."/>
            <person name="Andreopoulos W."/>
            <person name="Lipzen A."/>
            <person name="Yan J."/>
            <person name="Wang M."/>
            <person name="Ng V."/>
            <person name="Grigoriev I.V."/>
            <person name="Spatafora J.W."/>
            <person name="Magnuson J.K."/>
            <person name="Baker S.E."/>
            <person name="Pomraning K.R."/>
        </authorList>
    </citation>
    <scope>NUCLEOTIDE SEQUENCE [LARGE SCALE GENOMIC DNA]</scope>
    <source>
        <strain evidence="5 6">Phaff 52-87</strain>
    </source>
</reference>
<evidence type="ECO:0000256" key="1">
    <source>
        <dbReference type="ARBA" id="ARBA00009275"/>
    </source>
</evidence>
<evidence type="ECO:0000256" key="4">
    <source>
        <dbReference type="ARBA" id="ARBA00022801"/>
    </source>
</evidence>
<organism evidence="5 6">
    <name type="scientific">Myxozyma melibiosi</name>
    <dbReference type="NCBI Taxonomy" id="54550"/>
    <lineage>
        <taxon>Eukaryota</taxon>
        <taxon>Fungi</taxon>
        <taxon>Dikarya</taxon>
        <taxon>Ascomycota</taxon>
        <taxon>Saccharomycotina</taxon>
        <taxon>Lipomycetes</taxon>
        <taxon>Lipomycetales</taxon>
        <taxon>Lipomycetaceae</taxon>
        <taxon>Myxozyma</taxon>
    </lineage>
</organism>
<sequence>MATENADAVQHQYIDIGANLTDPMFRGVYYDKQKHEDDFDAILERARNRGVKKMLVTGSNIEESRLAVQLAEQHKKLLYATVGVHPCHTMDIETSGDPDKYFAELEALARKGKEDGTVKAFGEIGMDYARLHYAPADVQRKHFTRQLDIAEKLDLPLFLHMRDCADDFNAILYPRLSTLPRRGVVHSFTGTHEEMTSFVAHGFSIGINGCSLKTEENLAVAREVPLERIMLETDAPWCEIRPSHASSKLLIQAGKHEQALKSGFDKVKKEKFVKGKMVSGRCEPCAISQVAAVVAELKGISVEELCEVAWANSVKMFGFEESVEYNNS</sequence>
<dbReference type="EMBL" id="JBBJBU010000013">
    <property type="protein sequence ID" value="KAK7203193.1"/>
    <property type="molecule type" value="Genomic_DNA"/>
</dbReference>
<evidence type="ECO:0000313" key="5">
    <source>
        <dbReference type="EMBL" id="KAK7203193.1"/>
    </source>
</evidence>
<gene>
    <name evidence="5" type="ORF">BZA70DRAFT_291629</name>
</gene>
<dbReference type="GeneID" id="90039826"/>
<keyword evidence="6" id="KW-1185">Reference proteome</keyword>
<dbReference type="InterPro" id="IPR050891">
    <property type="entry name" value="TatD-type_Hydrolase"/>
</dbReference>
<dbReference type="Gene3D" id="3.20.20.140">
    <property type="entry name" value="Metal-dependent hydrolases"/>
    <property type="match status" value="1"/>
</dbReference>
<name>A0ABR1F2C2_9ASCO</name>
<dbReference type="Pfam" id="PF01026">
    <property type="entry name" value="TatD_DNase"/>
    <property type="match status" value="1"/>
</dbReference>
<proteinExistence type="inferred from homology"/>
<dbReference type="Proteomes" id="UP001498771">
    <property type="component" value="Unassembled WGS sequence"/>
</dbReference>
<keyword evidence="4 5" id="KW-0378">Hydrolase</keyword>